<dbReference type="SUPFAM" id="SSF52794">
    <property type="entry name" value="PTS system IIB component-like"/>
    <property type="match status" value="1"/>
</dbReference>
<dbReference type="Gene3D" id="3.40.50.2300">
    <property type="match status" value="1"/>
</dbReference>
<evidence type="ECO:0000259" key="2">
    <source>
        <dbReference type="PROSITE" id="PS51099"/>
    </source>
</evidence>
<keyword evidence="3" id="KW-0813">Transport</keyword>
<keyword evidence="4" id="KW-1185">Reference proteome</keyword>
<dbReference type="Proteomes" id="UP000830167">
    <property type="component" value="Chromosome"/>
</dbReference>
<dbReference type="RefSeq" id="WP_347437095.1">
    <property type="nucleotide sequence ID" value="NZ_CP089291.1"/>
</dbReference>
<dbReference type="InterPro" id="IPR003501">
    <property type="entry name" value="PTS_EIIB_2/3"/>
</dbReference>
<evidence type="ECO:0000256" key="1">
    <source>
        <dbReference type="ARBA" id="ARBA00022679"/>
    </source>
</evidence>
<evidence type="ECO:0000313" key="4">
    <source>
        <dbReference type="Proteomes" id="UP000830167"/>
    </source>
</evidence>
<gene>
    <name evidence="3" type="ORF">LSG31_21515</name>
</gene>
<keyword evidence="3" id="KW-0762">Sugar transport</keyword>
<organism evidence="3 4">
    <name type="scientific">Fodinisporobacter ferrooxydans</name>
    <dbReference type="NCBI Taxonomy" id="2901836"/>
    <lineage>
        <taxon>Bacteria</taxon>
        <taxon>Bacillati</taxon>
        <taxon>Bacillota</taxon>
        <taxon>Bacilli</taxon>
        <taxon>Bacillales</taxon>
        <taxon>Alicyclobacillaceae</taxon>
        <taxon>Fodinisporobacter</taxon>
    </lineage>
</organism>
<feature type="domain" description="PTS EIIB type-2" evidence="2">
    <location>
        <begin position="3"/>
        <end position="92"/>
    </location>
</feature>
<dbReference type="EMBL" id="CP089291">
    <property type="protein sequence ID" value="UOF90401.1"/>
    <property type="molecule type" value="Genomic_DNA"/>
</dbReference>
<dbReference type="InterPro" id="IPR036095">
    <property type="entry name" value="PTS_EIIB-like_sf"/>
</dbReference>
<dbReference type="PROSITE" id="PS51099">
    <property type="entry name" value="PTS_EIIB_TYPE_2"/>
    <property type="match status" value="1"/>
</dbReference>
<protein>
    <submittedName>
        <fullName evidence="3">PTS sugar transporter subunit IIB</fullName>
    </submittedName>
</protein>
<reference evidence="3" key="1">
    <citation type="submission" date="2021-12" db="EMBL/GenBank/DDBJ databases">
        <title>Alicyclobacillaceae gen. nov., sp. nov., isolated from chalcocite enrichment system.</title>
        <authorList>
            <person name="Jiang Z."/>
        </authorList>
    </citation>
    <scope>NUCLEOTIDE SEQUENCE</scope>
    <source>
        <strain evidence="3">MYW30-H2</strain>
    </source>
</reference>
<dbReference type="Pfam" id="PF02302">
    <property type="entry name" value="PTS_IIB"/>
    <property type="match status" value="1"/>
</dbReference>
<name>A0ABY4CIR3_9BACL</name>
<sequence length="92" mass="9788">MKKRILVVCGTGVATSTVVNKKLSVFLKEKGIEAEILQGKVMEVKSLSAQVNLIVATTKVTADVSVPVVNALPLLTGIGQEKVFSEILQHLS</sequence>
<dbReference type="CDD" id="cd05566">
    <property type="entry name" value="PTS_IIB_galactitol"/>
    <property type="match status" value="1"/>
</dbReference>
<dbReference type="InterPro" id="IPR013011">
    <property type="entry name" value="PTS_EIIB_2"/>
</dbReference>
<accession>A0ABY4CIR3</accession>
<keyword evidence="1" id="KW-0808">Transferase</keyword>
<proteinExistence type="predicted"/>
<evidence type="ECO:0000313" key="3">
    <source>
        <dbReference type="EMBL" id="UOF90401.1"/>
    </source>
</evidence>